<feature type="region of interest" description="Disordered" evidence="1">
    <location>
        <begin position="1"/>
        <end position="71"/>
    </location>
</feature>
<keyword evidence="4" id="KW-1185">Reference proteome</keyword>
<gene>
    <name evidence="3" type="ORF">GCM10017559_62860</name>
</gene>
<keyword evidence="2" id="KW-1133">Transmembrane helix</keyword>
<evidence type="ECO:0000256" key="1">
    <source>
        <dbReference type="SAM" id="MobiDB-lite"/>
    </source>
</evidence>
<evidence type="ECO:0000313" key="3">
    <source>
        <dbReference type="EMBL" id="GAA3027972.1"/>
    </source>
</evidence>
<proteinExistence type="predicted"/>
<keyword evidence="2" id="KW-0472">Membrane</keyword>
<dbReference type="Proteomes" id="UP001499930">
    <property type="component" value="Unassembled WGS sequence"/>
</dbReference>
<feature type="compositionally biased region" description="Low complexity" evidence="1">
    <location>
        <begin position="15"/>
        <end position="27"/>
    </location>
</feature>
<sequence>MSQPGRSQEPERRPGASAPRARGGWPPSGSRVSGPGTGRAGRVPGRSAAGPGAGGGPGAGARRARVRSWPATRRDRAAIQRAELADLEQGIRFRTIFLILIGTILAVAGTNVLTGAAGLLRETSSRPLTAAEQARYIREDIAGRWRTWSADLVFPVELEYIGLGRVQQYARRIGLAPEVSCAAGTDAPVGSVLTEYGCRTLLRATYADQTSTFVFTVGIAVLGDEDRRIAASGQLAVDDRVGVRPVAFPGTASELFGAAQRQRNAWTGVGPYLVFSAAGYADGRTRQAVAPEEILHSELWPAAQAVAGRIARALGDEPSAVPQCTQGNVC</sequence>
<dbReference type="RefSeq" id="WP_344902278.1">
    <property type="nucleotide sequence ID" value="NZ_BAAAWD010000017.1"/>
</dbReference>
<feature type="transmembrane region" description="Helical" evidence="2">
    <location>
        <begin position="96"/>
        <end position="120"/>
    </location>
</feature>
<evidence type="ECO:0000313" key="4">
    <source>
        <dbReference type="Proteomes" id="UP001499930"/>
    </source>
</evidence>
<accession>A0ABP6L207</accession>
<dbReference type="EMBL" id="BAAAWD010000017">
    <property type="protein sequence ID" value="GAA3027972.1"/>
    <property type="molecule type" value="Genomic_DNA"/>
</dbReference>
<evidence type="ECO:0000256" key="2">
    <source>
        <dbReference type="SAM" id="Phobius"/>
    </source>
</evidence>
<evidence type="ECO:0008006" key="5">
    <source>
        <dbReference type="Google" id="ProtNLM"/>
    </source>
</evidence>
<keyword evidence="2" id="KW-0812">Transmembrane</keyword>
<feature type="compositionally biased region" description="Low complexity" evidence="1">
    <location>
        <begin position="40"/>
        <end position="50"/>
    </location>
</feature>
<organism evidence="3 4">
    <name type="scientific">Streptosporangium longisporum</name>
    <dbReference type="NCBI Taxonomy" id="46187"/>
    <lineage>
        <taxon>Bacteria</taxon>
        <taxon>Bacillati</taxon>
        <taxon>Actinomycetota</taxon>
        <taxon>Actinomycetes</taxon>
        <taxon>Streptosporangiales</taxon>
        <taxon>Streptosporangiaceae</taxon>
        <taxon>Streptosporangium</taxon>
    </lineage>
</organism>
<comment type="caution">
    <text evidence="3">The sequence shown here is derived from an EMBL/GenBank/DDBJ whole genome shotgun (WGS) entry which is preliminary data.</text>
</comment>
<protein>
    <recommendedName>
        <fullName evidence="5">MacB-like periplasmic core domain-containing protein</fullName>
    </recommendedName>
</protein>
<reference evidence="4" key="1">
    <citation type="journal article" date="2019" name="Int. J. Syst. Evol. Microbiol.">
        <title>The Global Catalogue of Microorganisms (GCM) 10K type strain sequencing project: providing services to taxonomists for standard genome sequencing and annotation.</title>
        <authorList>
            <consortium name="The Broad Institute Genomics Platform"/>
            <consortium name="The Broad Institute Genome Sequencing Center for Infectious Disease"/>
            <person name="Wu L."/>
            <person name="Ma J."/>
        </authorList>
    </citation>
    <scope>NUCLEOTIDE SEQUENCE [LARGE SCALE GENOMIC DNA]</scope>
    <source>
        <strain evidence="4">JCM 3106</strain>
    </source>
</reference>
<name>A0ABP6L207_9ACTN</name>